<evidence type="ECO:0008006" key="7">
    <source>
        <dbReference type="Google" id="ProtNLM"/>
    </source>
</evidence>
<keyword evidence="3" id="KW-0378">Hydrolase</keyword>
<dbReference type="Gene3D" id="3.90.45.10">
    <property type="entry name" value="Peptide deformylase"/>
    <property type="match status" value="1"/>
</dbReference>
<keyword evidence="2" id="KW-0479">Metal-binding</keyword>
<comment type="similarity">
    <text evidence="1">Belongs to the polypeptide deformylase family.</text>
</comment>
<keyword evidence="5" id="KW-0408">Iron</keyword>
<evidence type="ECO:0000256" key="5">
    <source>
        <dbReference type="ARBA" id="ARBA00023004"/>
    </source>
</evidence>
<protein>
    <recommendedName>
        <fullName evidence="7">Peptide deformylase</fullName>
    </recommendedName>
</protein>
<dbReference type="PRINTS" id="PR01576">
    <property type="entry name" value="PDEFORMYLASE"/>
</dbReference>
<proteinExistence type="inferred from homology"/>
<evidence type="ECO:0000256" key="2">
    <source>
        <dbReference type="ARBA" id="ARBA00022723"/>
    </source>
</evidence>
<evidence type="ECO:0000313" key="6">
    <source>
        <dbReference type="EMBL" id="SVD69840.1"/>
    </source>
</evidence>
<dbReference type="GO" id="GO:0042586">
    <property type="term" value="F:peptide deformylase activity"/>
    <property type="evidence" value="ECO:0007669"/>
    <property type="project" value="InterPro"/>
</dbReference>
<evidence type="ECO:0000256" key="3">
    <source>
        <dbReference type="ARBA" id="ARBA00022801"/>
    </source>
</evidence>
<dbReference type="GO" id="GO:0046872">
    <property type="term" value="F:metal ion binding"/>
    <property type="evidence" value="ECO:0007669"/>
    <property type="project" value="UniProtKB-KW"/>
</dbReference>
<keyword evidence="4" id="KW-0648">Protein biosynthesis</keyword>
<dbReference type="InterPro" id="IPR036821">
    <property type="entry name" value="Peptide_deformylase_sf"/>
</dbReference>
<accession>A0A382XG76</accession>
<dbReference type="PANTHER" id="PTHR10458">
    <property type="entry name" value="PEPTIDE DEFORMYLASE"/>
    <property type="match status" value="1"/>
</dbReference>
<dbReference type="AlphaFoldDB" id="A0A382XG76"/>
<dbReference type="GO" id="GO:0006412">
    <property type="term" value="P:translation"/>
    <property type="evidence" value="ECO:0007669"/>
    <property type="project" value="UniProtKB-KW"/>
</dbReference>
<dbReference type="InterPro" id="IPR023635">
    <property type="entry name" value="Peptide_deformylase"/>
</dbReference>
<dbReference type="EMBL" id="UINC01167367">
    <property type="protein sequence ID" value="SVD69840.1"/>
    <property type="molecule type" value="Genomic_DNA"/>
</dbReference>
<sequence length="83" mass="9488">LPGIRTPVMRLESITLSAKDRLGEDFTLVDDGLLAVCIQHEIDHLDGKVMVDYLSRLKHDRIRKRLLKEQHEQTVRHAGASTM</sequence>
<gene>
    <name evidence="6" type="ORF">METZ01_LOCUS422694</name>
</gene>
<dbReference type="SUPFAM" id="SSF56420">
    <property type="entry name" value="Peptide deformylase"/>
    <property type="match status" value="1"/>
</dbReference>
<feature type="non-terminal residue" evidence="6">
    <location>
        <position position="1"/>
    </location>
</feature>
<evidence type="ECO:0000256" key="1">
    <source>
        <dbReference type="ARBA" id="ARBA00010759"/>
    </source>
</evidence>
<dbReference type="Pfam" id="PF01327">
    <property type="entry name" value="Pep_deformylase"/>
    <property type="match status" value="1"/>
</dbReference>
<organism evidence="6">
    <name type="scientific">marine metagenome</name>
    <dbReference type="NCBI Taxonomy" id="408172"/>
    <lineage>
        <taxon>unclassified sequences</taxon>
        <taxon>metagenomes</taxon>
        <taxon>ecological metagenomes</taxon>
    </lineage>
</organism>
<name>A0A382XG76_9ZZZZ</name>
<dbReference type="PANTHER" id="PTHR10458:SF21">
    <property type="entry name" value="PEPTIDE DEFORMYLASE"/>
    <property type="match status" value="1"/>
</dbReference>
<evidence type="ECO:0000256" key="4">
    <source>
        <dbReference type="ARBA" id="ARBA00022917"/>
    </source>
</evidence>
<reference evidence="6" key="1">
    <citation type="submission" date="2018-05" db="EMBL/GenBank/DDBJ databases">
        <authorList>
            <person name="Lanie J.A."/>
            <person name="Ng W.-L."/>
            <person name="Kazmierczak K.M."/>
            <person name="Andrzejewski T.M."/>
            <person name="Davidsen T.M."/>
            <person name="Wayne K.J."/>
            <person name="Tettelin H."/>
            <person name="Glass J.I."/>
            <person name="Rusch D."/>
            <person name="Podicherti R."/>
            <person name="Tsui H.-C.T."/>
            <person name="Winkler M.E."/>
        </authorList>
    </citation>
    <scope>NUCLEOTIDE SEQUENCE</scope>
</reference>